<dbReference type="Gramene" id="Zm00001eb109450_T001">
    <property type="protein sequence ID" value="Zm00001eb109450_P001"/>
    <property type="gene ID" value="Zm00001eb109450"/>
</dbReference>
<evidence type="ECO:0000313" key="1">
    <source>
        <dbReference type="EnsemblPlants" id="Zm00001eb109450_P001"/>
    </source>
</evidence>
<reference evidence="2" key="1">
    <citation type="submission" date="2015-12" db="EMBL/GenBank/DDBJ databases">
        <title>Update maize B73 reference genome by single molecule sequencing technologies.</title>
        <authorList>
            <consortium name="Maize Genome Sequencing Project"/>
            <person name="Ware D."/>
        </authorList>
    </citation>
    <scope>NUCLEOTIDE SEQUENCE [LARGE SCALE GENOMIC DNA]</scope>
    <source>
        <strain evidence="2">cv. B73</strain>
    </source>
</reference>
<reference evidence="1" key="3">
    <citation type="submission" date="2021-05" db="UniProtKB">
        <authorList>
            <consortium name="EnsemblPlants"/>
        </authorList>
    </citation>
    <scope>IDENTIFICATION</scope>
    <source>
        <strain evidence="1">cv. B73</strain>
    </source>
</reference>
<organism evidence="1 2">
    <name type="scientific">Zea mays</name>
    <name type="common">Maize</name>
    <dbReference type="NCBI Taxonomy" id="4577"/>
    <lineage>
        <taxon>Eukaryota</taxon>
        <taxon>Viridiplantae</taxon>
        <taxon>Streptophyta</taxon>
        <taxon>Embryophyta</taxon>
        <taxon>Tracheophyta</taxon>
        <taxon>Spermatophyta</taxon>
        <taxon>Magnoliopsida</taxon>
        <taxon>Liliopsida</taxon>
        <taxon>Poales</taxon>
        <taxon>Poaceae</taxon>
        <taxon>PACMAD clade</taxon>
        <taxon>Panicoideae</taxon>
        <taxon>Andropogonodae</taxon>
        <taxon>Andropogoneae</taxon>
        <taxon>Tripsacinae</taxon>
        <taxon>Zea</taxon>
    </lineage>
</organism>
<accession>A0A804MT22</accession>
<evidence type="ECO:0000313" key="2">
    <source>
        <dbReference type="Proteomes" id="UP000007305"/>
    </source>
</evidence>
<protein>
    <submittedName>
        <fullName evidence="1">Uncharacterized protein</fullName>
    </submittedName>
</protein>
<dbReference type="InParanoid" id="A0A804MT22"/>
<proteinExistence type="predicted"/>
<dbReference type="EnsemblPlants" id="Zm00001eb109450_T001">
    <property type="protein sequence ID" value="Zm00001eb109450_P001"/>
    <property type="gene ID" value="Zm00001eb109450"/>
</dbReference>
<reference evidence="1" key="2">
    <citation type="submission" date="2019-07" db="EMBL/GenBank/DDBJ databases">
        <authorList>
            <person name="Seetharam A."/>
            <person name="Woodhouse M."/>
            <person name="Cannon E."/>
        </authorList>
    </citation>
    <scope>NUCLEOTIDE SEQUENCE [LARGE SCALE GENOMIC DNA]</scope>
    <source>
        <strain evidence="1">cv. B73</strain>
    </source>
</reference>
<keyword evidence="2" id="KW-1185">Reference proteome</keyword>
<dbReference type="Proteomes" id="UP000007305">
    <property type="component" value="Chromosome 2"/>
</dbReference>
<dbReference type="AlphaFoldDB" id="A0A804MT22"/>
<name>A0A804MT22_MAIZE</name>
<sequence>MPRSFWAKATRFSISESSRKPLLSLSAWRRARSLLQAVSQPRPRPRRRSASRSSFRLILPSPSASNCFSHSLNSSSVMSSSRVEATPRIAMAGAAGSSS</sequence>